<dbReference type="Pfam" id="PF03227">
    <property type="entry name" value="GILT"/>
    <property type="match status" value="1"/>
</dbReference>
<evidence type="ECO:0000256" key="5">
    <source>
        <dbReference type="ARBA" id="ARBA00023180"/>
    </source>
</evidence>
<dbReference type="PANTHER" id="PTHR13234:SF8">
    <property type="entry name" value="GAMMA-INTERFERON-INDUCIBLE LYSOSOMAL THIOL REDUCTASE"/>
    <property type="match status" value="1"/>
</dbReference>
<proteinExistence type="inferred from homology"/>
<dbReference type="RefSeq" id="XP_030537516.1">
    <property type="nucleotide sequence ID" value="XM_030681656.2"/>
</dbReference>
<dbReference type="InterPro" id="IPR004911">
    <property type="entry name" value="Interferon-induced_GILT"/>
</dbReference>
<evidence type="ECO:0000256" key="1">
    <source>
        <dbReference type="ARBA" id="ARBA00004613"/>
    </source>
</evidence>
<keyword evidence="6" id="KW-1185">Reference proteome</keyword>
<dbReference type="Proteomes" id="UP000827889">
    <property type="component" value="Chromosome 6"/>
</dbReference>
<evidence type="ECO:0000313" key="7">
    <source>
        <dbReference type="RefSeq" id="XP_030537516.1"/>
    </source>
</evidence>
<keyword evidence="4" id="KW-0732">Signal</keyword>
<name>A0A8B8PRV8_9MYRT</name>
<protein>
    <submittedName>
        <fullName evidence="7">Gamma-interferon-responsive lysosomal thiol protein isoform X1</fullName>
    </submittedName>
</protein>
<reference evidence="7" key="1">
    <citation type="submission" date="2025-08" db="UniProtKB">
        <authorList>
            <consortium name="RefSeq"/>
        </authorList>
    </citation>
    <scope>IDENTIFICATION</scope>
    <source>
        <tissue evidence="7">Leaf</tissue>
    </source>
</reference>
<dbReference type="PANTHER" id="PTHR13234">
    <property type="entry name" value="GAMMA-INTERFERON INDUCIBLE LYSOSOMAL THIOL REDUCTASE GILT"/>
    <property type="match status" value="1"/>
</dbReference>
<organism evidence="6 7">
    <name type="scientific">Rhodamnia argentea</name>
    <dbReference type="NCBI Taxonomy" id="178133"/>
    <lineage>
        <taxon>Eukaryota</taxon>
        <taxon>Viridiplantae</taxon>
        <taxon>Streptophyta</taxon>
        <taxon>Embryophyta</taxon>
        <taxon>Tracheophyta</taxon>
        <taxon>Spermatophyta</taxon>
        <taxon>Magnoliopsida</taxon>
        <taxon>eudicotyledons</taxon>
        <taxon>Gunneridae</taxon>
        <taxon>Pentapetalae</taxon>
        <taxon>rosids</taxon>
        <taxon>malvids</taxon>
        <taxon>Myrtales</taxon>
        <taxon>Myrtaceae</taxon>
        <taxon>Myrtoideae</taxon>
        <taxon>Myrteae</taxon>
        <taxon>Australasian group</taxon>
        <taxon>Rhodamnia</taxon>
    </lineage>
</organism>
<keyword evidence="5" id="KW-0325">Glycoprotein</keyword>
<dbReference type="OrthoDB" id="958254at2759"/>
<evidence type="ECO:0000256" key="2">
    <source>
        <dbReference type="ARBA" id="ARBA00005679"/>
    </source>
</evidence>
<dbReference type="GO" id="GO:0016671">
    <property type="term" value="F:oxidoreductase activity, acting on a sulfur group of donors, disulfide as acceptor"/>
    <property type="evidence" value="ECO:0007669"/>
    <property type="project" value="InterPro"/>
</dbReference>
<dbReference type="GeneID" id="115745986"/>
<comment type="similarity">
    <text evidence="2">Belongs to the GILT family.</text>
</comment>
<accession>A0A8B8PRV8</accession>
<evidence type="ECO:0000256" key="4">
    <source>
        <dbReference type="ARBA" id="ARBA00022729"/>
    </source>
</evidence>
<dbReference type="GO" id="GO:0005576">
    <property type="term" value="C:extracellular region"/>
    <property type="evidence" value="ECO:0007669"/>
    <property type="project" value="UniProtKB-SubCell"/>
</dbReference>
<gene>
    <name evidence="7" type="primary">LOC115745986</name>
</gene>
<dbReference type="KEGG" id="rarg:115745986"/>
<dbReference type="AlphaFoldDB" id="A0A8B8PRV8"/>
<sequence length="318" mass="35579">MLIVACLCPLFGFTGSHVPSLSRSSRLVASRQSPDRASNPQTVSLSSMRSNMLCTSYLAPFLLTSYLCLFTVFFPSSSSKITLPSDSSNKVSLGLYYESLCPYSANFIVNHLPKIFDGDLISHVDLNLVPWGNAKLKGNAAFDCQHGPSECLLNTVEACAIDIWPELNEHFPLIYYIEKLVYSHEYTQWESCFEPLGLDSKLVSDCYAGGRGKELELKYAAETNALQPPHQYVPWVVVDGKPLYEDYENFLSYICEAYSGTAKPEACSELSSNRVQLREARKSHPVCYMKEKTSSPVFEVMRSAVESMTSWTKMLLDV</sequence>
<keyword evidence="3" id="KW-0964">Secreted</keyword>
<comment type="subcellular location">
    <subcellularLocation>
        <location evidence="1">Secreted</location>
    </subcellularLocation>
</comment>
<evidence type="ECO:0000313" key="6">
    <source>
        <dbReference type="Proteomes" id="UP000827889"/>
    </source>
</evidence>
<evidence type="ECO:0000256" key="3">
    <source>
        <dbReference type="ARBA" id="ARBA00022525"/>
    </source>
</evidence>